<dbReference type="Pfam" id="PF13920">
    <property type="entry name" value="zf-C3HC4_3"/>
    <property type="match status" value="1"/>
</dbReference>
<reference evidence="5" key="1">
    <citation type="submission" date="2022-10" db="EMBL/GenBank/DDBJ databases">
        <title>Adaptive evolution leads to modifications in subtelomeric GC content in a zoonotic Cryptosporidium species.</title>
        <authorList>
            <person name="Li J."/>
            <person name="Feng Y."/>
            <person name="Xiao L."/>
        </authorList>
    </citation>
    <scope>NUCLEOTIDE SEQUENCE</scope>
    <source>
        <strain evidence="5">25894</strain>
    </source>
</reference>
<keyword evidence="6" id="KW-1185">Reference proteome</keyword>
<keyword evidence="1" id="KW-0479">Metal-binding</keyword>
<keyword evidence="3" id="KW-1133">Transmembrane helix</keyword>
<evidence type="ECO:0000313" key="6">
    <source>
        <dbReference type="Proteomes" id="UP001071777"/>
    </source>
</evidence>
<feature type="transmembrane region" description="Helical" evidence="3">
    <location>
        <begin position="380"/>
        <end position="396"/>
    </location>
</feature>
<evidence type="ECO:0000259" key="4">
    <source>
        <dbReference type="PROSITE" id="PS50089"/>
    </source>
</evidence>
<evidence type="ECO:0000256" key="1">
    <source>
        <dbReference type="PROSITE-ProRule" id="PRU00175"/>
    </source>
</evidence>
<evidence type="ECO:0000256" key="2">
    <source>
        <dbReference type="SAM" id="MobiDB-lite"/>
    </source>
</evidence>
<gene>
    <name evidence="5" type="ORF">OJ252_1079</name>
</gene>
<keyword evidence="3" id="KW-0472">Membrane</keyword>
<keyword evidence="3" id="KW-0812">Transmembrane</keyword>
<dbReference type="InterPro" id="IPR013083">
    <property type="entry name" value="Znf_RING/FYVE/PHD"/>
</dbReference>
<dbReference type="InterPro" id="IPR001841">
    <property type="entry name" value="Znf_RING"/>
</dbReference>
<dbReference type="EMBL" id="JAPCXB010000038">
    <property type="protein sequence ID" value="KAJ1613182.1"/>
    <property type="molecule type" value="Genomic_DNA"/>
</dbReference>
<dbReference type="Proteomes" id="UP001071777">
    <property type="component" value="Unassembled WGS sequence"/>
</dbReference>
<sequence>MTNNDIEVEEEISRLAGTLNLRNEEIELTESHGVSENSQNGEDHRGNTGNEESATERARLSELWSKCVERLRECLAHLEYSSRVQLPLIKFVLRVFIILSMTILPLINEIHTVTPLLSVFLRESDWFLVPMSMNKHVINNDLLLRLNQHEYNLLLQRKSQNQRIADNQFYDALSLDNYGLQSQNSVSKKKSMNSNVCINRDSRLLVTRDAGLNNEHVSLLVPSIWCPVTNSNNELSHMIYNTRREGQARKLKIVYFNKDENTRNKMLGFTSLKMHKNTYRYRPTHVFKIISTLFVIVRWCMLVSRMVMQLWNFNIIFSENEMGNSMSSAAQFQFIQEFKSLISFSIFYIWSLSCVYLLFGLTTSKCSNFPKIAIHEKVQWLLWICVIITTICFYLARLPYFDHNDDQNNANNSSSTENSSSSASSGNDSMEDYLSRKRKIFIQHILSVISCCGFGFSLSGSVLLLSTRITSPWVNSCFITIISQSLDLLLRGYLGLIAESSNFGEKKIRYYKYVFPAYLLKDEEKIHCNSNGQREWVVKCSYNSQPPPLIFKHSFISISLTKISSTFFSVSNFSNNNEPENSGEESTESQSNSASQPINCMICYENPSNVVFSPCLHSGICDNCIDELMKWTVCKLKKSPCCHFCRSPIEIAWQLNPNESNSNSYFSEKCTEVIYPKLLPFDYSTEKNDA</sequence>
<keyword evidence="1" id="KW-0862">Zinc</keyword>
<evidence type="ECO:0000256" key="3">
    <source>
        <dbReference type="SAM" id="Phobius"/>
    </source>
</evidence>
<organism evidence="5 6">
    <name type="scientific">Cryptosporidium canis</name>
    <dbReference type="NCBI Taxonomy" id="195482"/>
    <lineage>
        <taxon>Eukaryota</taxon>
        <taxon>Sar</taxon>
        <taxon>Alveolata</taxon>
        <taxon>Apicomplexa</taxon>
        <taxon>Conoidasida</taxon>
        <taxon>Coccidia</taxon>
        <taxon>Eucoccidiorida</taxon>
        <taxon>Eimeriorina</taxon>
        <taxon>Cryptosporidiidae</taxon>
        <taxon>Cryptosporidium</taxon>
    </lineage>
</organism>
<dbReference type="Gene3D" id="3.30.40.10">
    <property type="entry name" value="Zinc/RING finger domain, C3HC4 (zinc finger)"/>
    <property type="match status" value="1"/>
</dbReference>
<dbReference type="SUPFAM" id="SSF57850">
    <property type="entry name" value="RING/U-box"/>
    <property type="match status" value="1"/>
</dbReference>
<feature type="region of interest" description="Disordered" evidence="2">
    <location>
        <begin position="409"/>
        <end position="430"/>
    </location>
</feature>
<proteinExistence type="predicted"/>
<protein>
    <submittedName>
        <fullName evidence="5">Ring domain-containing protein</fullName>
    </submittedName>
</protein>
<feature type="transmembrane region" description="Helical" evidence="3">
    <location>
        <begin position="440"/>
        <end position="465"/>
    </location>
</feature>
<feature type="region of interest" description="Disordered" evidence="2">
    <location>
        <begin position="30"/>
        <end position="56"/>
    </location>
</feature>
<feature type="transmembrane region" description="Helical" evidence="3">
    <location>
        <begin position="341"/>
        <end position="359"/>
    </location>
</feature>
<comment type="caution">
    <text evidence="5">The sequence shown here is derived from an EMBL/GenBank/DDBJ whole genome shotgun (WGS) entry which is preliminary data.</text>
</comment>
<feature type="compositionally biased region" description="Low complexity" evidence="2">
    <location>
        <begin position="409"/>
        <end position="428"/>
    </location>
</feature>
<dbReference type="PROSITE" id="PS50089">
    <property type="entry name" value="ZF_RING_2"/>
    <property type="match status" value="1"/>
</dbReference>
<keyword evidence="1" id="KW-0863">Zinc-finger</keyword>
<evidence type="ECO:0000313" key="5">
    <source>
        <dbReference type="EMBL" id="KAJ1613182.1"/>
    </source>
</evidence>
<accession>A0ABQ8P941</accession>
<feature type="domain" description="RING-type" evidence="4">
    <location>
        <begin position="600"/>
        <end position="646"/>
    </location>
</feature>
<feature type="transmembrane region" description="Helical" evidence="3">
    <location>
        <begin position="286"/>
        <end position="308"/>
    </location>
</feature>
<feature type="transmembrane region" description="Helical" evidence="3">
    <location>
        <begin position="88"/>
        <end position="107"/>
    </location>
</feature>
<name>A0ABQ8P941_9CRYT</name>